<dbReference type="GO" id="GO:0000792">
    <property type="term" value="C:heterochromatin"/>
    <property type="evidence" value="ECO:0007669"/>
    <property type="project" value="UniProtKB-ARBA"/>
</dbReference>
<dbReference type="EMBL" id="NAJP01000003">
    <property type="protein sequence ID" value="TKA48571.1"/>
    <property type="molecule type" value="Genomic_DNA"/>
</dbReference>
<feature type="region of interest" description="Disordered" evidence="4">
    <location>
        <begin position="131"/>
        <end position="188"/>
    </location>
</feature>
<feature type="compositionally biased region" description="Low complexity" evidence="4">
    <location>
        <begin position="51"/>
        <end position="60"/>
    </location>
</feature>
<feature type="compositionally biased region" description="Basic residues" evidence="4">
    <location>
        <begin position="145"/>
        <end position="154"/>
    </location>
</feature>
<dbReference type="SUPFAM" id="SSF54160">
    <property type="entry name" value="Chromo domain-like"/>
    <property type="match status" value="2"/>
</dbReference>
<accession>A0A4U0VH59</accession>
<comment type="subcellular location">
    <subcellularLocation>
        <location evidence="1">Nucleus</location>
    </subcellularLocation>
</comment>
<keyword evidence="3" id="KW-0539">Nucleus</keyword>
<proteinExistence type="predicted"/>
<dbReference type="STRING" id="329885.A0A4U0VH59"/>
<dbReference type="OrthoDB" id="433924at2759"/>
<evidence type="ECO:0000259" key="5">
    <source>
        <dbReference type="PROSITE" id="PS50013"/>
    </source>
</evidence>
<dbReference type="InterPro" id="IPR000953">
    <property type="entry name" value="Chromo/chromo_shadow_dom"/>
</dbReference>
<dbReference type="GO" id="GO:0006338">
    <property type="term" value="P:chromatin remodeling"/>
    <property type="evidence" value="ECO:0007669"/>
    <property type="project" value="UniProtKB-ARBA"/>
</dbReference>
<evidence type="ECO:0000256" key="4">
    <source>
        <dbReference type="SAM" id="MobiDB-lite"/>
    </source>
</evidence>
<dbReference type="InterPro" id="IPR023779">
    <property type="entry name" value="Chromodomain_CS"/>
</dbReference>
<dbReference type="AlphaFoldDB" id="A0A4U0VH59"/>
<gene>
    <name evidence="6" type="ORF">B0A54_00707</name>
</gene>
<dbReference type="Pfam" id="PF01393">
    <property type="entry name" value="Chromo_shadow"/>
    <property type="match status" value="1"/>
</dbReference>
<feature type="region of interest" description="Disordered" evidence="4">
    <location>
        <begin position="1"/>
        <end position="82"/>
    </location>
</feature>
<feature type="domain" description="Chromo" evidence="5">
    <location>
        <begin position="82"/>
        <end position="142"/>
    </location>
</feature>
<dbReference type="CDD" id="cd00024">
    <property type="entry name" value="CD_CSD"/>
    <property type="match status" value="1"/>
</dbReference>
<dbReference type="Proteomes" id="UP000310066">
    <property type="component" value="Unassembled WGS sequence"/>
</dbReference>
<reference evidence="6 7" key="1">
    <citation type="submission" date="2017-03" db="EMBL/GenBank/DDBJ databases">
        <title>Genomes of endolithic fungi from Antarctica.</title>
        <authorList>
            <person name="Coleine C."/>
            <person name="Masonjones S."/>
            <person name="Stajich J.E."/>
        </authorList>
    </citation>
    <scope>NUCLEOTIDE SEQUENCE [LARGE SCALE GENOMIC DNA]</scope>
    <source>
        <strain evidence="6 7">CCFEE 5311</strain>
    </source>
</reference>
<evidence type="ECO:0000313" key="6">
    <source>
        <dbReference type="EMBL" id="TKA48571.1"/>
    </source>
</evidence>
<name>A0A4U0VH59_9PEZI</name>
<protein>
    <recommendedName>
        <fullName evidence="5">Chromo domain-containing protein</fullName>
    </recommendedName>
</protein>
<evidence type="ECO:0000256" key="1">
    <source>
        <dbReference type="ARBA" id="ARBA00004123"/>
    </source>
</evidence>
<dbReference type="PANTHER" id="PTHR22812">
    <property type="entry name" value="CHROMOBOX PROTEIN"/>
    <property type="match status" value="1"/>
</dbReference>
<dbReference type="InterPro" id="IPR023780">
    <property type="entry name" value="Chromo_domain"/>
</dbReference>
<dbReference type="SMART" id="SM00298">
    <property type="entry name" value="CHROMO"/>
    <property type="match status" value="1"/>
</dbReference>
<feature type="compositionally biased region" description="Low complexity" evidence="4">
    <location>
        <begin position="158"/>
        <end position="167"/>
    </location>
</feature>
<dbReference type="PROSITE" id="PS00598">
    <property type="entry name" value="CHROMO_1"/>
    <property type="match status" value="1"/>
</dbReference>
<dbReference type="Gene3D" id="2.40.50.40">
    <property type="match status" value="2"/>
</dbReference>
<comment type="caution">
    <text evidence="6">The sequence shown here is derived from an EMBL/GenBank/DDBJ whole genome shotgun (WGS) entry which is preliminary data.</text>
</comment>
<feature type="compositionally biased region" description="Acidic residues" evidence="4">
    <location>
        <begin position="286"/>
        <end position="300"/>
    </location>
</feature>
<dbReference type="InterPro" id="IPR016197">
    <property type="entry name" value="Chromo-like_dom_sf"/>
</dbReference>
<dbReference type="Pfam" id="PF00385">
    <property type="entry name" value="Chromo"/>
    <property type="match status" value="1"/>
</dbReference>
<dbReference type="PROSITE" id="PS50013">
    <property type="entry name" value="CHROMO_2"/>
    <property type="match status" value="1"/>
</dbReference>
<feature type="region of interest" description="Disordered" evidence="4">
    <location>
        <begin position="267"/>
        <end position="300"/>
    </location>
</feature>
<sequence>MAKSRHYTGRRRRRQPSKQVNGNHKSPRVHVAMPPAISDDDSDGVPDEIPAKAAKMVAEPAADEEEEEDEDDDDEDAAEDEYRVEKIIKHDFDGSTTIYQIKWLGWNKASDLTWEPVENLDGAQDILAAYHKKLGGAPEPPAAKTSHKKGKGGKRSASDAFDASPASHNKKKSSDRKSNGASAVDAKARVMPLGSWDDLVLRVTSIVEEVAPVKGSGGKKGEEEKELVGLLEWKKGEQKKTQHKMRTLRQKVPQRLLDYYEQHLVFTSAEDDGHAPKDKGDKADANADEDVEEDEDARME</sequence>
<evidence type="ECO:0000256" key="3">
    <source>
        <dbReference type="ARBA" id="ARBA00023242"/>
    </source>
</evidence>
<dbReference type="GO" id="GO:0005634">
    <property type="term" value="C:nucleus"/>
    <property type="evidence" value="ECO:0007669"/>
    <property type="project" value="UniProtKB-SubCell"/>
</dbReference>
<feature type="compositionally biased region" description="Basic residues" evidence="4">
    <location>
        <begin position="1"/>
        <end position="16"/>
    </location>
</feature>
<evidence type="ECO:0000256" key="2">
    <source>
        <dbReference type="ARBA" id="ARBA00011353"/>
    </source>
</evidence>
<evidence type="ECO:0000313" key="7">
    <source>
        <dbReference type="Proteomes" id="UP000310066"/>
    </source>
</evidence>
<dbReference type="InterPro" id="IPR051219">
    <property type="entry name" value="Heterochromatin_chromo-domain"/>
</dbReference>
<dbReference type="InterPro" id="IPR008251">
    <property type="entry name" value="Chromo_shadow_dom"/>
</dbReference>
<comment type="subunit">
    <text evidence="2">Component of the NuA4 histone acetyltransferase complex.</text>
</comment>
<feature type="compositionally biased region" description="Basic and acidic residues" evidence="4">
    <location>
        <begin position="271"/>
        <end position="285"/>
    </location>
</feature>
<organism evidence="6 7">
    <name type="scientific">Friedmanniomyces endolithicus</name>
    <dbReference type="NCBI Taxonomy" id="329885"/>
    <lineage>
        <taxon>Eukaryota</taxon>
        <taxon>Fungi</taxon>
        <taxon>Dikarya</taxon>
        <taxon>Ascomycota</taxon>
        <taxon>Pezizomycotina</taxon>
        <taxon>Dothideomycetes</taxon>
        <taxon>Dothideomycetidae</taxon>
        <taxon>Mycosphaerellales</taxon>
        <taxon>Teratosphaeriaceae</taxon>
        <taxon>Friedmanniomyces</taxon>
    </lineage>
</organism>
<feature type="compositionally biased region" description="Acidic residues" evidence="4">
    <location>
        <begin position="61"/>
        <end position="79"/>
    </location>
</feature>